<organism evidence="1 2">
    <name type="scientific">Panagrolaimus sp. JU765</name>
    <dbReference type="NCBI Taxonomy" id="591449"/>
    <lineage>
        <taxon>Eukaryota</taxon>
        <taxon>Metazoa</taxon>
        <taxon>Ecdysozoa</taxon>
        <taxon>Nematoda</taxon>
        <taxon>Chromadorea</taxon>
        <taxon>Rhabditida</taxon>
        <taxon>Tylenchina</taxon>
        <taxon>Panagrolaimomorpha</taxon>
        <taxon>Panagrolaimoidea</taxon>
        <taxon>Panagrolaimidae</taxon>
        <taxon>Panagrolaimus</taxon>
    </lineage>
</organism>
<proteinExistence type="predicted"/>
<accession>A0AC34RKL9</accession>
<name>A0AC34RKL9_9BILA</name>
<sequence>MASNQDSKEFDELSNNDSAVEDDTRSEASSEYHEPPPYRRPLDNPRGLLYKCNLGPLVIPTKTAEIPEVILHPVIQWMRDEIKTLKTISKEQYAALDKRHIEVAKNNKKPAKEPRDFVFPDF</sequence>
<protein>
    <submittedName>
        <fullName evidence="2">Uncharacterized protein</fullName>
    </submittedName>
</protein>
<dbReference type="WBParaSite" id="JU765_v2.g7486.t1">
    <property type="protein sequence ID" value="JU765_v2.g7486.t1"/>
    <property type="gene ID" value="JU765_v2.g7486"/>
</dbReference>
<dbReference type="Proteomes" id="UP000887576">
    <property type="component" value="Unplaced"/>
</dbReference>
<evidence type="ECO:0000313" key="1">
    <source>
        <dbReference type="Proteomes" id="UP000887576"/>
    </source>
</evidence>
<reference evidence="2" key="1">
    <citation type="submission" date="2022-11" db="UniProtKB">
        <authorList>
            <consortium name="WormBaseParasite"/>
        </authorList>
    </citation>
    <scope>IDENTIFICATION</scope>
</reference>
<evidence type="ECO:0000313" key="2">
    <source>
        <dbReference type="WBParaSite" id="JU765_v2.g7486.t1"/>
    </source>
</evidence>